<dbReference type="InParanoid" id="D7SZZ5"/>
<gene>
    <name evidence="2" type="ordered locus">VIT_12s0034g01690</name>
</gene>
<dbReference type="Proteomes" id="UP000009183">
    <property type="component" value="Chromosome 12"/>
</dbReference>
<keyword evidence="1" id="KW-1133">Transmembrane helix</keyword>
<protein>
    <submittedName>
        <fullName evidence="2">Uncharacterized protein</fullName>
    </submittedName>
</protein>
<dbReference type="HOGENOM" id="CLU_2745224_0_0_1"/>
<reference evidence="3" key="1">
    <citation type="journal article" date="2007" name="Nature">
        <title>The grapevine genome sequence suggests ancestral hexaploidization in major angiosperm phyla.</title>
        <authorList>
            <consortium name="The French-Italian Public Consortium for Grapevine Genome Characterization."/>
            <person name="Jaillon O."/>
            <person name="Aury J.-M."/>
            <person name="Noel B."/>
            <person name="Policriti A."/>
            <person name="Clepet C."/>
            <person name="Casagrande A."/>
            <person name="Choisne N."/>
            <person name="Aubourg S."/>
            <person name="Vitulo N."/>
            <person name="Jubin C."/>
            <person name="Vezzi A."/>
            <person name="Legeai F."/>
            <person name="Hugueney P."/>
            <person name="Dasilva C."/>
            <person name="Horner D."/>
            <person name="Mica E."/>
            <person name="Jublot D."/>
            <person name="Poulain J."/>
            <person name="Bruyere C."/>
            <person name="Billault A."/>
            <person name="Segurens B."/>
            <person name="Gouyvenoux M."/>
            <person name="Ugarte E."/>
            <person name="Cattonaro F."/>
            <person name="Anthouard V."/>
            <person name="Vico V."/>
            <person name="Del Fabbro C."/>
            <person name="Alaux M."/>
            <person name="Di Gaspero G."/>
            <person name="Dumas V."/>
            <person name="Felice N."/>
            <person name="Paillard S."/>
            <person name="Juman I."/>
            <person name="Moroldo M."/>
            <person name="Scalabrin S."/>
            <person name="Canaguier A."/>
            <person name="Le Clainche I."/>
            <person name="Malacrida G."/>
            <person name="Durand E."/>
            <person name="Pesole G."/>
            <person name="Laucou V."/>
            <person name="Chatelet P."/>
            <person name="Merdinoglu D."/>
            <person name="Delledonne M."/>
            <person name="Pezzotti M."/>
            <person name="Lecharny A."/>
            <person name="Scarpelli C."/>
            <person name="Artiguenave F."/>
            <person name="Pe M.E."/>
            <person name="Valle G."/>
            <person name="Morgante M."/>
            <person name="Caboche M."/>
            <person name="Adam-Blondon A.-F."/>
            <person name="Weissenbach J."/>
            <person name="Quetier F."/>
            <person name="Wincker P."/>
        </authorList>
    </citation>
    <scope>NUCLEOTIDE SEQUENCE [LARGE SCALE GENOMIC DNA]</scope>
    <source>
        <strain evidence="3">cv. Pinot noir / PN40024</strain>
    </source>
</reference>
<accession>D7SZZ5</accession>
<sequence length="71" mass="8483">MKLQISFRVNRCLKAKQLCSNDFQWDHFFVVSSGIFIKIVFFSIQRLMIDTLLEELRKLNSVGEWSMRRAL</sequence>
<keyword evidence="1" id="KW-0812">Transmembrane</keyword>
<feature type="transmembrane region" description="Helical" evidence="1">
    <location>
        <begin position="28"/>
        <end position="49"/>
    </location>
</feature>
<dbReference type="AlphaFoldDB" id="D7SZZ5"/>
<dbReference type="PaxDb" id="29760-VIT_12s0034g01690.t01"/>
<dbReference type="EMBL" id="FN595497">
    <property type="protein sequence ID" value="CBI23824.3"/>
    <property type="molecule type" value="Genomic_DNA"/>
</dbReference>
<evidence type="ECO:0000313" key="2">
    <source>
        <dbReference type="EMBL" id="CBI23824.3"/>
    </source>
</evidence>
<keyword evidence="3" id="KW-1185">Reference proteome</keyword>
<evidence type="ECO:0000256" key="1">
    <source>
        <dbReference type="SAM" id="Phobius"/>
    </source>
</evidence>
<keyword evidence="1" id="KW-0472">Membrane</keyword>
<name>D7SZZ5_VITVI</name>
<organism evidence="2 3">
    <name type="scientific">Vitis vinifera</name>
    <name type="common">Grape</name>
    <dbReference type="NCBI Taxonomy" id="29760"/>
    <lineage>
        <taxon>Eukaryota</taxon>
        <taxon>Viridiplantae</taxon>
        <taxon>Streptophyta</taxon>
        <taxon>Embryophyta</taxon>
        <taxon>Tracheophyta</taxon>
        <taxon>Spermatophyta</taxon>
        <taxon>Magnoliopsida</taxon>
        <taxon>eudicotyledons</taxon>
        <taxon>Gunneridae</taxon>
        <taxon>Pentapetalae</taxon>
        <taxon>rosids</taxon>
        <taxon>Vitales</taxon>
        <taxon>Vitaceae</taxon>
        <taxon>Viteae</taxon>
        <taxon>Vitis</taxon>
    </lineage>
</organism>
<evidence type="ECO:0000313" key="3">
    <source>
        <dbReference type="Proteomes" id="UP000009183"/>
    </source>
</evidence>
<proteinExistence type="predicted"/>